<dbReference type="SUPFAM" id="SSF51261">
    <property type="entry name" value="Duplicated hybrid motif"/>
    <property type="match status" value="1"/>
</dbReference>
<evidence type="ECO:0000259" key="7">
    <source>
        <dbReference type="PROSITE" id="PS51093"/>
    </source>
</evidence>
<comment type="caution">
    <text evidence="8">The sequence shown here is derived from an EMBL/GenBank/DDBJ whole genome shotgun (WGS) entry which is preliminary data.</text>
</comment>
<comment type="subcellular location">
    <subcellularLocation>
        <location evidence="1">Cytoplasm</location>
    </subcellularLocation>
</comment>
<keyword evidence="2" id="KW-0813">Transport</keyword>
<dbReference type="Gene3D" id="2.70.70.10">
    <property type="entry name" value="Glucose Permease (Domain IIA)"/>
    <property type="match status" value="1"/>
</dbReference>
<gene>
    <name evidence="8" type="primary">crr</name>
    <name evidence="8" type="ORF">MACH08_31960</name>
</gene>
<evidence type="ECO:0000256" key="6">
    <source>
        <dbReference type="ARBA" id="ARBA00022777"/>
    </source>
</evidence>
<dbReference type="InterPro" id="IPR050890">
    <property type="entry name" value="PTS_EIIA_component"/>
</dbReference>
<keyword evidence="6" id="KW-0418">Kinase</keyword>
<evidence type="ECO:0000256" key="1">
    <source>
        <dbReference type="ARBA" id="ARBA00004496"/>
    </source>
</evidence>
<proteinExistence type="predicted"/>
<evidence type="ECO:0000256" key="5">
    <source>
        <dbReference type="ARBA" id="ARBA00022683"/>
    </source>
</evidence>
<keyword evidence="5" id="KW-0598">Phosphotransferase system</keyword>
<dbReference type="PANTHER" id="PTHR45008:SF1">
    <property type="entry name" value="PTS SYSTEM GLUCOSE-SPECIFIC EIIA COMPONENT"/>
    <property type="match status" value="1"/>
</dbReference>
<dbReference type="PANTHER" id="PTHR45008">
    <property type="entry name" value="PTS SYSTEM GLUCOSE-SPECIFIC EIIA COMPONENT"/>
    <property type="match status" value="1"/>
</dbReference>
<dbReference type="RefSeq" id="WP_017797937.1">
    <property type="nucleotide sequence ID" value="NZ_BSKO01000001.1"/>
</dbReference>
<keyword evidence="9" id="KW-1185">Reference proteome</keyword>
<evidence type="ECO:0000256" key="4">
    <source>
        <dbReference type="ARBA" id="ARBA00022679"/>
    </source>
</evidence>
<feature type="domain" description="PTS EIIA type-1" evidence="7">
    <location>
        <begin position="34"/>
        <end position="138"/>
    </location>
</feature>
<dbReference type="Proteomes" id="UP001275436">
    <property type="component" value="Unassembled WGS sequence"/>
</dbReference>
<dbReference type="Pfam" id="PF00358">
    <property type="entry name" value="PTS_EIIA_1"/>
    <property type="match status" value="1"/>
</dbReference>
<accession>A0ABQ5TMN0</accession>
<organism evidence="8 9">
    <name type="scientific">Oceanobacillus kimchii</name>
    <dbReference type="NCBI Taxonomy" id="746691"/>
    <lineage>
        <taxon>Bacteria</taxon>
        <taxon>Bacillati</taxon>
        <taxon>Bacillota</taxon>
        <taxon>Bacilli</taxon>
        <taxon>Bacillales</taxon>
        <taxon>Bacillaceae</taxon>
        <taxon>Oceanobacillus</taxon>
    </lineage>
</organism>
<evidence type="ECO:0000256" key="2">
    <source>
        <dbReference type="ARBA" id="ARBA00022448"/>
    </source>
</evidence>
<keyword evidence="3" id="KW-0762">Sugar transport</keyword>
<keyword evidence="4" id="KW-0808">Transferase</keyword>
<protein>
    <submittedName>
        <fullName evidence="8">PTS system glucose-specific EIIA component</fullName>
    </submittedName>
</protein>
<dbReference type="InterPro" id="IPR011055">
    <property type="entry name" value="Dup_hybrid_motif"/>
</dbReference>
<dbReference type="InterPro" id="IPR001127">
    <property type="entry name" value="PTS_EIIA_1_perm"/>
</dbReference>
<dbReference type="EMBL" id="BSKO01000001">
    <property type="protein sequence ID" value="GLO67412.1"/>
    <property type="molecule type" value="Genomic_DNA"/>
</dbReference>
<sequence>MFKKLFKKKEKEPKEITIVAPITGEIIPLEDVPDPVFSQKMMGDGVAVKPSEGEVVSPVDGEIIQVFPTKHAIGIQTENDAEILIHIGLDTVNLDGKGFTAHVNDGDRVKVGDTLMSFDIALIEENASSSITPIIISNTADVREVKTLKATKVIAGENQILQVVN</sequence>
<reference evidence="8 9" key="1">
    <citation type="submission" date="2023-02" db="EMBL/GenBank/DDBJ databases">
        <title>Oceanobacillus kimchii IFOP_LL358 isolated form Alexandrium catenella lab strain.</title>
        <authorList>
            <person name="Gajardo G."/>
            <person name="Ueki S."/>
            <person name="Maruyama F."/>
        </authorList>
    </citation>
    <scope>NUCLEOTIDE SEQUENCE [LARGE SCALE GENOMIC DNA]</scope>
    <source>
        <strain evidence="8 9">IFOP_LL358</strain>
    </source>
</reference>
<dbReference type="PROSITE" id="PS51093">
    <property type="entry name" value="PTS_EIIA_TYPE_1"/>
    <property type="match status" value="1"/>
</dbReference>
<evidence type="ECO:0000313" key="9">
    <source>
        <dbReference type="Proteomes" id="UP001275436"/>
    </source>
</evidence>
<evidence type="ECO:0000313" key="8">
    <source>
        <dbReference type="EMBL" id="GLO67412.1"/>
    </source>
</evidence>
<evidence type="ECO:0000256" key="3">
    <source>
        <dbReference type="ARBA" id="ARBA00022597"/>
    </source>
</evidence>
<name>A0ABQ5TMN0_9BACI</name>
<dbReference type="NCBIfam" id="TIGR00830">
    <property type="entry name" value="PTBA"/>
    <property type="match status" value="1"/>
</dbReference>